<evidence type="ECO:0000313" key="1">
    <source>
        <dbReference type="EMBL" id="HCE16764.1"/>
    </source>
</evidence>
<organism evidence="1 2">
    <name type="scientific">Anaerolinea thermolimosa</name>
    <dbReference type="NCBI Taxonomy" id="229919"/>
    <lineage>
        <taxon>Bacteria</taxon>
        <taxon>Bacillati</taxon>
        <taxon>Chloroflexota</taxon>
        <taxon>Anaerolineae</taxon>
        <taxon>Anaerolineales</taxon>
        <taxon>Anaerolineaceae</taxon>
        <taxon>Anaerolinea</taxon>
    </lineage>
</organism>
<dbReference type="AlphaFoldDB" id="A0A3D1JEA7"/>
<accession>A0A3D1JEA7</accession>
<protein>
    <submittedName>
        <fullName evidence="1">Uncharacterized protein</fullName>
    </submittedName>
</protein>
<evidence type="ECO:0000313" key="2">
    <source>
        <dbReference type="Proteomes" id="UP000264141"/>
    </source>
</evidence>
<comment type="caution">
    <text evidence="1">The sequence shown here is derived from an EMBL/GenBank/DDBJ whole genome shotgun (WGS) entry which is preliminary data.</text>
</comment>
<gene>
    <name evidence="1" type="ORF">DEQ80_02780</name>
</gene>
<dbReference type="OrthoDB" id="145986at2"/>
<name>A0A3D1JEA7_9CHLR</name>
<sequence>MGLPNGPNRTEMLLEWLKWKSWNTSSLWEKVVIGDALHTQKGLSRQIVAAESDYLWFVKGDQTQVEEVVRLWFESDVQLLPGMNFPSRGFESAILTN</sequence>
<proteinExistence type="predicted"/>
<dbReference type="Proteomes" id="UP000264141">
    <property type="component" value="Unassembled WGS sequence"/>
</dbReference>
<reference evidence="1 2" key="1">
    <citation type="journal article" date="2018" name="Nat. Biotechnol.">
        <title>A standardized bacterial taxonomy based on genome phylogeny substantially revises the tree of life.</title>
        <authorList>
            <person name="Parks D.H."/>
            <person name="Chuvochina M."/>
            <person name="Waite D.W."/>
            <person name="Rinke C."/>
            <person name="Skarshewski A."/>
            <person name="Chaumeil P.A."/>
            <person name="Hugenholtz P."/>
        </authorList>
    </citation>
    <scope>NUCLEOTIDE SEQUENCE [LARGE SCALE GENOMIC DNA]</scope>
    <source>
        <strain evidence="1">UBA8781</strain>
    </source>
</reference>
<dbReference type="EMBL" id="DPBP01000011">
    <property type="protein sequence ID" value="HCE16764.1"/>
    <property type="molecule type" value="Genomic_DNA"/>
</dbReference>